<name>A0ACD5XRL9_AVESA</name>
<dbReference type="EnsemblPlants" id="AVESA.00010b.r2.5AG0816890.1">
    <property type="protein sequence ID" value="AVESA.00010b.r2.5AG0816890.1.CDS.1"/>
    <property type="gene ID" value="AVESA.00010b.r2.5AG0816890"/>
</dbReference>
<reference evidence="1" key="2">
    <citation type="submission" date="2025-09" db="UniProtKB">
        <authorList>
            <consortium name="EnsemblPlants"/>
        </authorList>
    </citation>
    <scope>IDENTIFICATION</scope>
</reference>
<protein>
    <submittedName>
        <fullName evidence="1">Uncharacterized protein</fullName>
    </submittedName>
</protein>
<organism evidence="1 2">
    <name type="scientific">Avena sativa</name>
    <name type="common">Oat</name>
    <dbReference type="NCBI Taxonomy" id="4498"/>
    <lineage>
        <taxon>Eukaryota</taxon>
        <taxon>Viridiplantae</taxon>
        <taxon>Streptophyta</taxon>
        <taxon>Embryophyta</taxon>
        <taxon>Tracheophyta</taxon>
        <taxon>Spermatophyta</taxon>
        <taxon>Magnoliopsida</taxon>
        <taxon>Liliopsida</taxon>
        <taxon>Poales</taxon>
        <taxon>Poaceae</taxon>
        <taxon>BOP clade</taxon>
        <taxon>Pooideae</taxon>
        <taxon>Poodae</taxon>
        <taxon>Poeae</taxon>
        <taxon>Poeae Chloroplast Group 1 (Aveneae type)</taxon>
        <taxon>Aveninae</taxon>
        <taxon>Avena</taxon>
    </lineage>
</organism>
<accession>A0ACD5XRL9</accession>
<sequence length="391" mass="43986">MARTTTMYRQFVNLMMRDERSTLYSMRRLGITPHLFHESPADAAANKKKGILSTISSRSRLPRPDVNFALQPKMADTTPMHFFSLLRGQGDGCIMFTAPFGLTTVYDVAMQSVITMPQADFSKPSDSIALSMTAPRDHITPGVRFHEHYQLYVMGRGEGSASFEVFNYGRAGVPTVGGERWWSWNRLPPPPWADDPDLRDSRRCPSAAAVLDETTICMSCVDGGAYTFDTAKCEWRRAGSWVLPIHGAAEYVPELGLWFGLEATERGNHHHHRRLCAFDLSSSSWPPVVLHAWDYLDDDLPLPDDWLPEKWHLVNLGSGRFCIATSFRAHVTESIVVYGFSSDEEQVENEYSEATLLTGVDVVRCGSGALQMIKHKSLLYDIEDMRIQCVL</sequence>
<evidence type="ECO:0000313" key="2">
    <source>
        <dbReference type="Proteomes" id="UP001732700"/>
    </source>
</evidence>
<keyword evidence="2" id="KW-1185">Reference proteome</keyword>
<evidence type="ECO:0000313" key="1">
    <source>
        <dbReference type="EnsemblPlants" id="AVESA.00010b.r2.5AG0816890.1.CDS.1"/>
    </source>
</evidence>
<reference evidence="1" key="1">
    <citation type="submission" date="2021-05" db="EMBL/GenBank/DDBJ databases">
        <authorList>
            <person name="Scholz U."/>
            <person name="Mascher M."/>
            <person name="Fiebig A."/>
        </authorList>
    </citation>
    <scope>NUCLEOTIDE SEQUENCE [LARGE SCALE GENOMIC DNA]</scope>
</reference>
<dbReference type="Proteomes" id="UP001732700">
    <property type="component" value="Chromosome 5A"/>
</dbReference>
<proteinExistence type="predicted"/>